<dbReference type="OrthoDB" id="435881at2759"/>
<evidence type="ECO:0000256" key="4">
    <source>
        <dbReference type="ARBA" id="ARBA00023125"/>
    </source>
</evidence>
<feature type="region of interest" description="Disordered" evidence="7">
    <location>
        <begin position="125"/>
        <end position="168"/>
    </location>
</feature>
<dbReference type="eggNOG" id="ENOG502QYWX">
    <property type="taxonomic scope" value="Eukaryota"/>
</dbReference>
<dbReference type="GO" id="GO:0000981">
    <property type="term" value="F:DNA-binding transcription factor activity, RNA polymerase II-specific"/>
    <property type="evidence" value="ECO:0007669"/>
    <property type="project" value="InterPro"/>
</dbReference>
<evidence type="ECO:0000256" key="2">
    <source>
        <dbReference type="ARBA" id="ARBA00022723"/>
    </source>
</evidence>
<dbReference type="Pfam" id="PF04082">
    <property type="entry name" value="Fungal_trans"/>
    <property type="match status" value="1"/>
</dbReference>
<evidence type="ECO:0000313" key="9">
    <source>
        <dbReference type="EMBL" id="EPS31130.1"/>
    </source>
</evidence>
<dbReference type="InterPro" id="IPR036864">
    <property type="entry name" value="Zn2-C6_fun-type_DNA-bd_sf"/>
</dbReference>
<dbReference type="CDD" id="cd00067">
    <property type="entry name" value="GAL4"/>
    <property type="match status" value="1"/>
</dbReference>
<evidence type="ECO:0000313" key="10">
    <source>
        <dbReference type="Proteomes" id="UP000019376"/>
    </source>
</evidence>
<keyword evidence="10" id="KW-1185">Reference proteome</keyword>
<evidence type="ECO:0000256" key="5">
    <source>
        <dbReference type="ARBA" id="ARBA00023163"/>
    </source>
</evidence>
<keyword evidence="2" id="KW-0479">Metal-binding</keyword>
<evidence type="ECO:0000256" key="7">
    <source>
        <dbReference type="SAM" id="MobiDB-lite"/>
    </source>
</evidence>
<accession>S7ZKF9</accession>
<dbReference type="EMBL" id="KB644413">
    <property type="protein sequence ID" value="EPS31130.1"/>
    <property type="molecule type" value="Genomic_DNA"/>
</dbReference>
<dbReference type="STRING" id="933388.S7ZKF9"/>
<dbReference type="GO" id="GO:0006351">
    <property type="term" value="P:DNA-templated transcription"/>
    <property type="evidence" value="ECO:0007669"/>
    <property type="project" value="InterPro"/>
</dbReference>
<name>S7ZKF9_PENO1</name>
<reference evidence="9 10" key="1">
    <citation type="journal article" date="2013" name="PLoS ONE">
        <title>Genomic and secretomic analyses reveal unique features of the lignocellulolytic enzyme system of Penicillium decumbens.</title>
        <authorList>
            <person name="Liu G."/>
            <person name="Zhang L."/>
            <person name="Wei X."/>
            <person name="Zou G."/>
            <person name="Qin Y."/>
            <person name="Ma L."/>
            <person name="Li J."/>
            <person name="Zheng H."/>
            <person name="Wang S."/>
            <person name="Wang C."/>
            <person name="Xun L."/>
            <person name="Zhao G.-P."/>
            <person name="Zhou Z."/>
            <person name="Qu Y."/>
        </authorList>
    </citation>
    <scope>NUCLEOTIDE SEQUENCE [LARGE SCALE GENOMIC DNA]</scope>
    <source>
        <strain evidence="10">114-2 / CGMCC 5302</strain>
    </source>
</reference>
<dbReference type="HOGENOM" id="CLU_004083_5_3_1"/>
<evidence type="ECO:0000259" key="8">
    <source>
        <dbReference type="PROSITE" id="PS50048"/>
    </source>
</evidence>
<feature type="domain" description="Zn(2)-C6 fungal-type" evidence="8">
    <location>
        <begin position="54"/>
        <end position="84"/>
    </location>
</feature>
<dbReference type="InterPro" id="IPR050613">
    <property type="entry name" value="Sec_Metabolite_Reg"/>
</dbReference>
<keyword evidence="6" id="KW-0539">Nucleus</keyword>
<evidence type="ECO:0000256" key="1">
    <source>
        <dbReference type="ARBA" id="ARBA00004123"/>
    </source>
</evidence>
<feature type="compositionally biased region" description="Polar residues" evidence="7">
    <location>
        <begin position="641"/>
        <end position="653"/>
    </location>
</feature>
<protein>
    <recommendedName>
        <fullName evidence="8">Zn(2)-C6 fungal-type domain-containing protein</fullName>
    </recommendedName>
</protein>
<keyword evidence="3" id="KW-0805">Transcription regulation</keyword>
<comment type="subcellular location">
    <subcellularLocation>
        <location evidence="1">Nucleus</location>
    </subcellularLocation>
</comment>
<keyword evidence="4" id="KW-0238">DNA-binding</keyword>
<feature type="region of interest" description="Disordered" evidence="7">
    <location>
        <begin position="641"/>
        <end position="671"/>
    </location>
</feature>
<dbReference type="InterPro" id="IPR001138">
    <property type="entry name" value="Zn2Cys6_DnaBD"/>
</dbReference>
<dbReference type="SMART" id="SM00066">
    <property type="entry name" value="GAL4"/>
    <property type="match status" value="1"/>
</dbReference>
<dbReference type="PANTHER" id="PTHR31001:SF85">
    <property type="entry name" value="ZN(II)2CYS6 TRANSCRIPTION FACTOR (EUROFUNG)"/>
    <property type="match status" value="1"/>
</dbReference>
<dbReference type="PANTHER" id="PTHR31001">
    <property type="entry name" value="UNCHARACTERIZED TRANSCRIPTIONAL REGULATORY PROTEIN"/>
    <property type="match status" value="1"/>
</dbReference>
<feature type="compositionally biased region" description="Polar residues" evidence="7">
    <location>
        <begin position="129"/>
        <end position="154"/>
    </location>
</feature>
<dbReference type="SUPFAM" id="SSF57701">
    <property type="entry name" value="Zn2/Cys6 DNA-binding domain"/>
    <property type="match status" value="1"/>
</dbReference>
<dbReference type="AlphaFoldDB" id="S7ZKF9"/>
<dbReference type="GO" id="GO:0008270">
    <property type="term" value="F:zinc ion binding"/>
    <property type="evidence" value="ECO:0007669"/>
    <property type="project" value="InterPro"/>
</dbReference>
<gene>
    <name evidence="9" type="ORF">PDE_06085</name>
</gene>
<proteinExistence type="predicted"/>
<evidence type="ECO:0000256" key="3">
    <source>
        <dbReference type="ARBA" id="ARBA00023015"/>
    </source>
</evidence>
<sequence>MENLPVKVNEHRVTTISPHPVPLAPASTKIHPQAHPHPYPGLTAEEFPILSPNNCQACVRKKVKCNRTVPRCASCAKTNLECAYQPRPPRRKRKRSQSGNDIHERLARYERILYDHNLLPAAGGPIIKDSSSSEISAGRTQPQTPHSADTQANHPTGDPVPPDSNPRYIDSVLLLDAGEGDLCELADCDQEESDGDGPNDEEPSPAAALDVLAAQSIAGAILGSTTSLTKLHPSHGHAMKLWHIYVENVEPLCKVLHVPTIAKMVATISKSPGVASKNDECVLFVIYYFAVFSLSNEDCLREFGDARTSLVEKYRTAVTKALVNASWLKTTAMPVLQAFTLFLIALRTQIGSHTFWILTGIAIRMAQRIGLHNDRESQGLSPFLVQMRRRLFWQIVPLDSYAGQTSGTGISVSPETWDTKQPLNIDDDQIFPGMTEVPSEQRGASEMIFCLSRMELSNFYNRTGVKLMDKGGMVQMKNREEIERLIDEVEDRIELKYLRYCDILNPLHLVTTGMTRSAVNAARLRARMPLLMQESTSDEERRKTCILANKVLDTISAMLSNPALQKFRWQIQAFFLWDSLLCLLRCISKVGFYSPPELDSAWKRVFEVYANHETLLLGRRNLFLTIGKITLDAWQLNPSGNASPEPSFITSLRAQREPKGTDRRDGSVSSTEHATDGAFFFDELFGDMNNHGPSMSNAFEGDSSSDWLFWDQMYGGTSLT</sequence>
<dbReference type="PROSITE" id="PS50048">
    <property type="entry name" value="ZN2_CY6_FUNGAL_2"/>
    <property type="match status" value="1"/>
</dbReference>
<evidence type="ECO:0000256" key="6">
    <source>
        <dbReference type="ARBA" id="ARBA00023242"/>
    </source>
</evidence>
<feature type="compositionally biased region" description="Basic and acidic residues" evidence="7">
    <location>
        <begin position="654"/>
        <end position="666"/>
    </location>
</feature>
<dbReference type="GO" id="GO:0003677">
    <property type="term" value="F:DNA binding"/>
    <property type="evidence" value="ECO:0007669"/>
    <property type="project" value="UniProtKB-KW"/>
</dbReference>
<dbReference type="Pfam" id="PF00172">
    <property type="entry name" value="Zn_clus"/>
    <property type="match status" value="1"/>
</dbReference>
<organism evidence="9 10">
    <name type="scientific">Penicillium oxalicum (strain 114-2 / CGMCC 5302)</name>
    <name type="common">Penicillium decumbens</name>
    <dbReference type="NCBI Taxonomy" id="933388"/>
    <lineage>
        <taxon>Eukaryota</taxon>
        <taxon>Fungi</taxon>
        <taxon>Dikarya</taxon>
        <taxon>Ascomycota</taxon>
        <taxon>Pezizomycotina</taxon>
        <taxon>Eurotiomycetes</taxon>
        <taxon>Eurotiomycetidae</taxon>
        <taxon>Eurotiales</taxon>
        <taxon>Aspergillaceae</taxon>
        <taxon>Penicillium</taxon>
    </lineage>
</organism>
<dbReference type="SMART" id="SM00906">
    <property type="entry name" value="Fungal_trans"/>
    <property type="match status" value="1"/>
</dbReference>
<dbReference type="PhylomeDB" id="S7ZKF9"/>
<dbReference type="Gene3D" id="4.10.240.10">
    <property type="entry name" value="Zn(2)-C6 fungal-type DNA-binding domain"/>
    <property type="match status" value="1"/>
</dbReference>
<dbReference type="CDD" id="cd12148">
    <property type="entry name" value="fungal_TF_MHR"/>
    <property type="match status" value="1"/>
</dbReference>
<dbReference type="GO" id="GO:0005634">
    <property type="term" value="C:nucleus"/>
    <property type="evidence" value="ECO:0007669"/>
    <property type="project" value="UniProtKB-SubCell"/>
</dbReference>
<dbReference type="Proteomes" id="UP000019376">
    <property type="component" value="Unassembled WGS sequence"/>
</dbReference>
<keyword evidence="5" id="KW-0804">Transcription</keyword>
<dbReference type="InterPro" id="IPR007219">
    <property type="entry name" value="XnlR_reg_dom"/>
</dbReference>